<name>A0ACC5RBA3_9HYPH</name>
<evidence type="ECO:0000313" key="1">
    <source>
        <dbReference type="EMBL" id="MBK1869917.1"/>
    </source>
</evidence>
<reference evidence="1" key="1">
    <citation type="submission" date="2021-01" db="EMBL/GenBank/DDBJ databases">
        <authorList>
            <person name="Sun Q."/>
        </authorList>
    </citation>
    <scope>NUCLEOTIDE SEQUENCE</scope>
    <source>
        <strain evidence="1">YIM B02566</strain>
    </source>
</reference>
<dbReference type="Proteomes" id="UP000616151">
    <property type="component" value="Unassembled WGS sequence"/>
</dbReference>
<sequence length="318" mass="36053">MDLEAIDYFIKVADARSLSNAAKLHRLPKSTLSHKIRQLEDRLGIALFVREGRDMFLTDAGAEFLDHAYRIQASCDGAEAAIAAMRQEIAGTLTIGSTGEFGTSFTSELLFAFRQRFPQVKIDVIFLSSGYLFAPERQQAFDGIFYWGEPSNVDYIAKRLTGASFGLYASPDYIEKHGRPQSPAELHDHRGIAFRIPTGLQSWHLKNGEETIDVLPPASCVANDYWMIKYFAVAGEGLAYLPDFFTEIECATGHLEPVMPHWRSPEVSVNLLYPRRRYVSRKFAAFQSFCIDFYKQRAEHYVPRYCVEVVSTPPRRAQ</sequence>
<evidence type="ECO:0000313" key="2">
    <source>
        <dbReference type="Proteomes" id="UP000616151"/>
    </source>
</evidence>
<protein>
    <submittedName>
        <fullName evidence="1">LysR family transcriptional regulator</fullName>
    </submittedName>
</protein>
<gene>
    <name evidence="1" type="ORF">JHL16_26370</name>
</gene>
<dbReference type="EMBL" id="JAENHL010000008">
    <property type="protein sequence ID" value="MBK1869917.1"/>
    <property type="molecule type" value="Genomic_DNA"/>
</dbReference>
<keyword evidence="2" id="KW-1185">Reference proteome</keyword>
<organism evidence="1 2">
    <name type="scientific">Taklimakanibacter albus</name>
    <dbReference type="NCBI Taxonomy" id="2800327"/>
    <lineage>
        <taxon>Bacteria</taxon>
        <taxon>Pseudomonadati</taxon>
        <taxon>Pseudomonadota</taxon>
        <taxon>Alphaproteobacteria</taxon>
        <taxon>Hyphomicrobiales</taxon>
        <taxon>Aestuariivirgaceae</taxon>
        <taxon>Taklimakanibacter</taxon>
    </lineage>
</organism>
<accession>A0ACC5RBA3</accession>
<comment type="caution">
    <text evidence="1">The sequence shown here is derived from an EMBL/GenBank/DDBJ whole genome shotgun (WGS) entry which is preliminary data.</text>
</comment>
<proteinExistence type="predicted"/>